<organism evidence="2 3">
    <name type="scientific">Dermabacter vaginalis</name>
    <dbReference type="NCBI Taxonomy" id="1630135"/>
    <lineage>
        <taxon>Bacteria</taxon>
        <taxon>Bacillati</taxon>
        <taxon>Actinomycetota</taxon>
        <taxon>Actinomycetes</taxon>
        <taxon>Micrococcales</taxon>
        <taxon>Dermabacteraceae</taxon>
        <taxon>Dermabacter</taxon>
    </lineage>
</organism>
<dbReference type="RefSeq" id="WP_065248270.1">
    <property type="nucleotide sequence ID" value="NZ_CP012117.1"/>
</dbReference>
<dbReference type="Proteomes" id="UP000092596">
    <property type="component" value="Chromosome"/>
</dbReference>
<proteinExistence type="predicted"/>
<name>A0A1B0ZK36_9MICO</name>
<evidence type="ECO:0000256" key="1">
    <source>
        <dbReference type="SAM" id="MobiDB-lite"/>
    </source>
</evidence>
<evidence type="ECO:0000313" key="2">
    <source>
        <dbReference type="EMBL" id="ANP28248.1"/>
    </source>
</evidence>
<evidence type="ECO:0000313" key="3">
    <source>
        <dbReference type="Proteomes" id="UP000092596"/>
    </source>
</evidence>
<sequence>MGPVILFMLVAVALAAGLIAVVVMAQKNTGNAPSRTKGSSKAVSRTPSASMRASVPVQAWPLREGEKRAATESRESRENVHEGEDEAEREPLRLAS</sequence>
<dbReference type="KEGG" id="dva:DAD186_16980"/>
<gene>
    <name evidence="2" type="ORF">DAD186_16980</name>
</gene>
<feature type="compositionally biased region" description="Basic and acidic residues" evidence="1">
    <location>
        <begin position="63"/>
        <end position="82"/>
    </location>
</feature>
<dbReference type="AlphaFoldDB" id="A0A1B0ZK36"/>
<dbReference type="EMBL" id="CP012117">
    <property type="protein sequence ID" value="ANP28248.1"/>
    <property type="molecule type" value="Genomic_DNA"/>
</dbReference>
<feature type="region of interest" description="Disordered" evidence="1">
    <location>
        <begin position="29"/>
        <end position="96"/>
    </location>
</feature>
<feature type="compositionally biased region" description="Polar residues" evidence="1">
    <location>
        <begin position="29"/>
        <end position="51"/>
    </location>
</feature>
<dbReference type="STRING" id="1630135.DAD186_16980"/>
<accession>A0A1B0ZK36</accession>
<protein>
    <submittedName>
        <fullName evidence="2">Uncharacterized protein</fullName>
    </submittedName>
</protein>
<reference evidence="2 3" key="1">
    <citation type="submission" date="2015-06" db="EMBL/GenBank/DDBJ databases">
        <title>Investigation of pathophysiology for high-risk pregnancy and development of treatment modality based on it.</title>
        <authorList>
            <person name="Kim B.-C."/>
            <person name="Lim S."/>
        </authorList>
    </citation>
    <scope>NUCLEOTIDE SEQUENCE [LARGE SCALE GENOMIC DNA]</scope>
    <source>
        <strain evidence="2 3">AD1-86</strain>
    </source>
</reference>